<dbReference type="EnsemblMetazoa" id="XM_022797705">
    <property type="protein sequence ID" value="XP_022653440"/>
    <property type="gene ID" value="LOC111247126"/>
</dbReference>
<organism evidence="2 3">
    <name type="scientific">Varroa destructor</name>
    <name type="common">Honeybee mite</name>
    <dbReference type="NCBI Taxonomy" id="109461"/>
    <lineage>
        <taxon>Eukaryota</taxon>
        <taxon>Metazoa</taxon>
        <taxon>Ecdysozoa</taxon>
        <taxon>Arthropoda</taxon>
        <taxon>Chelicerata</taxon>
        <taxon>Arachnida</taxon>
        <taxon>Acari</taxon>
        <taxon>Parasitiformes</taxon>
        <taxon>Mesostigmata</taxon>
        <taxon>Gamasina</taxon>
        <taxon>Dermanyssoidea</taxon>
        <taxon>Varroidae</taxon>
        <taxon>Varroa</taxon>
    </lineage>
</organism>
<dbReference type="InParanoid" id="A0A7M7JKQ6"/>
<dbReference type="AlphaFoldDB" id="A0A7M7JKQ6"/>
<feature type="compositionally biased region" description="Basic residues" evidence="1">
    <location>
        <begin position="111"/>
        <end position="120"/>
    </location>
</feature>
<feature type="region of interest" description="Disordered" evidence="1">
    <location>
        <begin position="79"/>
        <end position="173"/>
    </location>
</feature>
<feature type="compositionally biased region" description="Low complexity" evidence="1">
    <location>
        <begin position="121"/>
        <end position="130"/>
    </location>
</feature>
<dbReference type="RefSeq" id="XP_022653440.1">
    <property type="nucleotide sequence ID" value="XM_022797705.1"/>
</dbReference>
<feature type="compositionally biased region" description="Low complexity" evidence="1">
    <location>
        <begin position="90"/>
        <end position="103"/>
    </location>
</feature>
<keyword evidence="3" id="KW-1185">Reference proteome</keyword>
<dbReference type="GeneID" id="111247126"/>
<dbReference type="Proteomes" id="UP000594260">
    <property type="component" value="Unplaced"/>
</dbReference>
<sequence length="252" mass="29030">MSNAHDDPGISEAAMDAFLKDEGLLEEGMDRKQKIEVYKILEISRHTAYMEENRRRGAGIRYESSSRGDHDILYQGSRQESFKPSMGSCSSPQHSQASLQQHHQQQEGHSHHYSHRHHHQPQQQPQQSPRQYHRQQHQQQQESHQASQTQEPPVRARRKKALNNHSKQDSLPTPVVELQLNADDELIPPELIDPRLKAGRETSGESNGFNPKLVLFLKQDEDQNRGMARIDEALKMSHQCFYTNTTETEHAV</sequence>
<evidence type="ECO:0000256" key="1">
    <source>
        <dbReference type="SAM" id="MobiDB-lite"/>
    </source>
</evidence>
<accession>A0A7M7JKQ6</accession>
<proteinExistence type="predicted"/>
<reference evidence="2" key="1">
    <citation type="submission" date="2021-01" db="UniProtKB">
        <authorList>
            <consortium name="EnsemblMetazoa"/>
        </authorList>
    </citation>
    <scope>IDENTIFICATION</scope>
</reference>
<protein>
    <submittedName>
        <fullName evidence="2">Uncharacterized protein</fullName>
    </submittedName>
</protein>
<evidence type="ECO:0000313" key="3">
    <source>
        <dbReference type="Proteomes" id="UP000594260"/>
    </source>
</evidence>
<feature type="compositionally biased region" description="Low complexity" evidence="1">
    <location>
        <begin position="137"/>
        <end position="151"/>
    </location>
</feature>
<name>A0A7M7JKQ6_VARDE</name>
<evidence type="ECO:0000313" key="2">
    <source>
        <dbReference type="EnsemblMetazoa" id="XP_022653440"/>
    </source>
</evidence>
<dbReference type="KEGG" id="vde:111247126"/>